<reference evidence="3" key="3">
    <citation type="submission" date="2025-08" db="UniProtKB">
        <authorList>
            <consortium name="RefSeq"/>
        </authorList>
    </citation>
    <scope>IDENTIFICATION</scope>
    <source>
        <strain evidence="3">NI907</strain>
    </source>
</reference>
<protein>
    <submittedName>
        <fullName evidence="3">Uncharacterized protein</fullName>
    </submittedName>
</protein>
<evidence type="ECO:0000313" key="3">
    <source>
        <dbReference type="RefSeq" id="XP_030976404.1"/>
    </source>
</evidence>
<keyword evidence="2" id="KW-1185">Reference proteome</keyword>
<reference evidence="3" key="2">
    <citation type="submission" date="2019-10" db="EMBL/GenBank/DDBJ databases">
        <authorList>
            <consortium name="NCBI Genome Project"/>
        </authorList>
    </citation>
    <scope>NUCLEOTIDE SEQUENCE</scope>
    <source>
        <strain evidence="3">NI907</strain>
    </source>
</reference>
<organism evidence="2 3">
    <name type="scientific">Pyricularia grisea</name>
    <name type="common">Crabgrass-specific blast fungus</name>
    <name type="synonym">Magnaporthe grisea</name>
    <dbReference type="NCBI Taxonomy" id="148305"/>
    <lineage>
        <taxon>Eukaryota</taxon>
        <taxon>Fungi</taxon>
        <taxon>Dikarya</taxon>
        <taxon>Ascomycota</taxon>
        <taxon>Pezizomycotina</taxon>
        <taxon>Sordariomycetes</taxon>
        <taxon>Sordariomycetidae</taxon>
        <taxon>Magnaporthales</taxon>
        <taxon>Pyriculariaceae</taxon>
        <taxon>Pyricularia</taxon>
    </lineage>
</organism>
<proteinExistence type="predicted"/>
<feature type="compositionally biased region" description="Polar residues" evidence="1">
    <location>
        <begin position="64"/>
        <end position="80"/>
    </location>
</feature>
<name>A0A6P8ANB8_PYRGI</name>
<reference evidence="2 3" key="1">
    <citation type="journal article" date="2019" name="Mol. Biol. Evol.">
        <title>Blast fungal genomes show frequent chromosomal changes, gene gains and losses, and effector gene turnover.</title>
        <authorList>
            <person name="Gomez Luciano L.B."/>
            <person name="Jason Tsai I."/>
            <person name="Chuma I."/>
            <person name="Tosa Y."/>
            <person name="Chen Y.H."/>
            <person name="Li J.Y."/>
            <person name="Li M.Y."/>
            <person name="Jade Lu M.Y."/>
            <person name="Nakayashiki H."/>
            <person name="Li W.H."/>
        </authorList>
    </citation>
    <scope>NUCLEOTIDE SEQUENCE [LARGE SCALE GENOMIC DNA]</scope>
    <source>
        <strain evidence="2 3">NI907</strain>
    </source>
</reference>
<dbReference type="GeneID" id="41966622"/>
<evidence type="ECO:0000256" key="1">
    <source>
        <dbReference type="SAM" id="MobiDB-lite"/>
    </source>
</evidence>
<gene>
    <name evidence="3" type="ORF">PgNI_11753</name>
</gene>
<dbReference type="KEGG" id="pgri:PgNI_11753"/>
<dbReference type="Proteomes" id="UP000515153">
    <property type="component" value="Chromosome V"/>
</dbReference>
<dbReference type="RefSeq" id="XP_030976404.1">
    <property type="nucleotide sequence ID" value="XM_031131717.1"/>
</dbReference>
<feature type="region of interest" description="Disordered" evidence="1">
    <location>
        <begin position="64"/>
        <end position="88"/>
    </location>
</feature>
<dbReference type="AlphaFoldDB" id="A0A6P8ANB8"/>
<accession>A0A6P8ANB8</accession>
<evidence type="ECO:0000313" key="2">
    <source>
        <dbReference type="Proteomes" id="UP000515153"/>
    </source>
</evidence>
<sequence>MSRGQAGELDHASQSANCHVCICLPNGLHAKTYSCRTPSAAVGTASLGAQSKKANTELEGAQIQCSRGPNVHQSFGTPPQQLHEGPSR</sequence>